<organism evidence="3 4">
    <name type="scientific">Dokdonia ponticola</name>
    <dbReference type="NCBI Taxonomy" id="2041041"/>
    <lineage>
        <taxon>Bacteria</taxon>
        <taxon>Pseudomonadati</taxon>
        <taxon>Bacteroidota</taxon>
        <taxon>Flavobacteriia</taxon>
        <taxon>Flavobacteriales</taxon>
        <taxon>Flavobacteriaceae</taxon>
        <taxon>Dokdonia</taxon>
    </lineage>
</organism>
<protein>
    <submittedName>
        <fullName evidence="3">VWA domain-containing protein</fullName>
    </submittedName>
</protein>
<feature type="signal peptide" evidence="1">
    <location>
        <begin position="1"/>
        <end position="18"/>
    </location>
</feature>
<name>A0ABV9HSM1_9FLAO</name>
<dbReference type="CDD" id="cd00198">
    <property type="entry name" value="vWFA"/>
    <property type="match status" value="1"/>
</dbReference>
<dbReference type="InterPro" id="IPR036465">
    <property type="entry name" value="vWFA_dom_sf"/>
</dbReference>
<gene>
    <name evidence="3" type="ORF">ACFO3O_04620</name>
</gene>
<keyword evidence="1" id="KW-0732">Signal</keyword>
<dbReference type="Proteomes" id="UP001596043">
    <property type="component" value="Unassembled WGS sequence"/>
</dbReference>
<feature type="domain" description="VWFA" evidence="2">
    <location>
        <begin position="134"/>
        <end position="323"/>
    </location>
</feature>
<dbReference type="Gene3D" id="3.40.50.410">
    <property type="entry name" value="von Willebrand factor, type A domain"/>
    <property type="match status" value="1"/>
</dbReference>
<evidence type="ECO:0000256" key="1">
    <source>
        <dbReference type="SAM" id="SignalP"/>
    </source>
</evidence>
<dbReference type="SUPFAM" id="SSF53300">
    <property type="entry name" value="vWA-like"/>
    <property type="match status" value="1"/>
</dbReference>
<keyword evidence="4" id="KW-1185">Reference proteome</keyword>
<dbReference type="PROSITE" id="PS50234">
    <property type="entry name" value="VWFA"/>
    <property type="match status" value="1"/>
</dbReference>
<dbReference type="Pfam" id="PF00092">
    <property type="entry name" value="VWA"/>
    <property type="match status" value="1"/>
</dbReference>
<reference evidence="4" key="1">
    <citation type="journal article" date="2019" name="Int. J. Syst. Evol. Microbiol.">
        <title>The Global Catalogue of Microorganisms (GCM) 10K type strain sequencing project: providing services to taxonomists for standard genome sequencing and annotation.</title>
        <authorList>
            <consortium name="The Broad Institute Genomics Platform"/>
            <consortium name="The Broad Institute Genome Sequencing Center for Infectious Disease"/>
            <person name="Wu L."/>
            <person name="Ma J."/>
        </authorList>
    </citation>
    <scope>NUCLEOTIDE SEQUENCE [LARGE SCALE GENOMIC DNA]</scope>
    <source>
        <strain evidence="4">YJ-61-S</strain>
    </source>
</reference>
<evidence type="ECO:0000259" key="2">
    <source>
        <dbReference type="PROSITE" id="PS50234"/>
    </source>
</evidence>
<feature type="chain" id="PRO_5046989228" evidence="1">
    <location>
        <begin position="19"/>
        <end position="354"/>
    </location>
</feature>
<accession>A0ABV9HSM1</accession>
<proteinExistence type="predicted"/>
<evidence type="ECO:0000313" key="3">
    <source>
        <dbReference type="EMBL" id="MFC4633176.1"/>
    </source>
</evidence>
<comment type="caution">
    <text evidence="3">The sequence shown here is derived from an EMBL/GenBank/DDBJ whole genome shotgun (WGS) entry which is preliminary data.</text>
</comment>
<dbReference type="InterPro" id="IPR002035">
    <property type="entry name" value="VWF_A"/>
</dbReference>
<evidence type="ECO:0000313" key="4">
    <source>
        <dbReference type="Proteomes" id="UP001596043"/>
    </source>
</evidence>
<dbReference type="EMBL" id="JBHSFV010000002">
    <property type="protein sequence ID" value="MFC4633176.1"/>
    <property type="molecule type" value="Genomic_DNA"/>
</dbReference>
<dbReference type="SMART" id="SM00327">
    <property type="entry name" value="VWA"/>
    <property type="match status" value="1"/>
</dbReference>
<dbReference type="PROSITE" id="PS51257">
    <property type="entry name" value="PROKAR_LIPOPROTEIN"/>
    <property type="match status" value="1"/>
</dbReference>
<dbReference type="RefSeq" id="WP_379977369.1">
    <property type="nucleotide sequence ID" value="NZ_JBHSFV010000002.1"/>
</dbReference>
<sequence length="354" mass="39419">MKLKFTFFLLIVTLFVSCDDGCFLGIIGPCDDTDDITSDNPNSDAIIYADFSNDGTNQNLELDESLTSGPIQIENEVTFTIDGSRFNFEFSGVTFIQGENVFEIDNIISQRFDENEWQQDSENFLDFEPSKSLDIVLVLDVSSSLGQNLQDIKISAISVLSQIFNNNMNAKVAIVKFSRGHIVEQLSSNQFELQQFISQNTEYNDQELGGGLYILENQNETALYEAMLEGIHILQNSNARGQGLITFTDGANNFQFDPQNSDRSIVIDALNASEIRSYTVGFVGNADEVNDQALTELAINGNFSKPSSIDELNEVFTVFSNSVGAVYDLIYDTNNAPFNGPKTYRFLVDLNQIN</sequence>